<dbReference type="Proteomes" id="UP001597326">
    <property type="component" value="Unassembled WGS sequence"/>
</dbReference>
<dbReference type="InterPro" id="IPR021458">
    <property type="entry name" value="Rv0495c"/>
</dbReference>
<gene>
    <name evidence="2" type="ORF">ACFSCS_08035</name>
</gene>
<name>A0ABW4RVE7_9ACTN</name>
<dbReference type="Pfam" id="PF11307">
    <property type="entry name" value="DUF3109"/>
    <property type="match status" value="1"/>
</dbReference>
<dbReference type="RefSeq" id="WP_343873095.1">
    <property type="nucleotide sequence ID" value="NZ_BAAAIX010000013.1"/>
</dbReference>
<evidence type="ECO:0000256" key="1">
    <source>
        <dbReference type="ARBA" id="ARBA00093770"/>
    </source>
</evidence>
<evidence type="ECO:0008006" key="4">
    <source>
        <dbReference type="Google" id="ProtNLM"/>
    </source>
</evidence>
<accession>A0ABW4RVE7</accession>
<keyword evidence="3" id="KW-1185">Reference proteome</keyword>
<protein>
    <recommendedName>
        <fullName evidence="4">DUF3109 family protein</fullName>
    </recommendedName>
</protein>
<proteinExistence type="inferred from homology"/>
<comment type="similarity">
    <text evidence="1">Belongs to the Rv0495c family.</text>
</comment>
<sequence>MSPAHQPVDVEIRRPIPRTWVEFVDPDEPDQTFRCDLTWLTSAWSCIWGRGCPGIDAERPDDGCCVLGAHFSEPADEQRVAGHVARLTPQTWQNFEAGQLGWAVDDPDDEGDEPGRKTRVHQGACIFQNRPGFAGGAGCALHGLALREGISHVETKPDVCWQLPIRRTYRHMEHADGTPWLEITIGEYAREGWGEGGADLDWYCTSNPTAHVGVEPLYRSARDELVELMGPAAYQELCRLIEAHQPGGAIVHEATRLSGPRPEKS</sequence>
<organism evidence="2 3">
    <name type="scientific">Luteococcus peritonei</name>
    <dbReference type="NCBI Taxonomy" id="88874"/>
    <lineage>
        <taxon>Bacteria</taxon>
        <taxon>Bacillati</taxon>
        <taxon>Actinomycetota</taxon>
        <taxon>Actinomycetes</taxon>
        <taxon>Propionibacteriales</taxon>
        <taxon>Propionibacteriaceae</taxon>
        <taxon>Luteococcus</taxon>
    </lineage>
</organism>
<dbReference type="EMBL" id="JBHUFZ010000016">
    <property type="protein sequence ID" value="MFD1890132.1"/>
    <property type="molecule type" value="Genomic_DNA"/>
</dbReference>
<evidence type="ECO:0000313" key="2">
    <source>
        <dbReference type="EMBL" id="MFD1890132.1"/>
    </source>
</evidence>
<comment type="caution">
    <text evidence="2">The sequence shown here is derived from an EMBL/GenBank/DDBJ whole genome shotgun (WGS) entry which is preliminary data.</text>
</comment>
<evidence type="ECO:0000313" key="3">
    <source>
        <dbReference type="Proteomes" id="UP001597326"/>
    </source>
</evidence>
<reference evidence="3" key="1">
    <citation type="journal article" date="2019" name="Int. J. Syst. Evol. Microbiol.">
        <title>The Global Catalogue of Microorganisms (GCM) 10K type strain sequencing project: providing services to taxonomists for standard genome sequencing and annotation.</title>
        <authorList>
            <consortium name="The Broad Institute Genomics Platform"/>
            <consortium name="The Broad Institute Genome Sequencing Center for Infectious Disease"/>
            <person name="Wu L."/>
            <person name="Ma J."/>
        </authorList>
    </citation>
    <scope>NUCLEOTIDE SEQUENCE [LARGE SCALE GENOMIC DNA]</scope>
    <source>
        <strain evidence="3">CAIM 431</strain>
    </source>
</reference>